<sequence length="162" mass="18168">MDAFKTLGGYGNVSSFSQSQELMRDIEMLQEIVGEDIIDYEELKVLESASPGIIILLVQKVWNLLRYLARVPITTENGEVTEMNVYKRALDSLVLQFTKEDGTVPGWIQTIEAVYMFGQSFHKVIEKVENGELASITDLYPGEMFLLSLVGLDEVPLSMVAL</sequence>
<proteinExistence type="predicted"/>
<name>A0A7S3CPG1_9SPIT</name>
<organism evidence="1">
    <name type="scientific">Strombidium rassoulzadegani</name>
    <dbReference type="NCBI Taxonomy" id="1082188"/>
    <lineage>
        <taxon>Eukaryota</taxon>
        <taxon>Sar</taxon>
        <taxon>Alveolata</taxon>
        <taxon>Ciliophora</taxon>
        <taxon>Intramacronucleata</taxon>
        <taxon>Spirotrichea</taxon>
        <taxon>Oligotrichia</taxon>
        <taxon>Strombidiidae</taxon>
        <taxon>Strombidium</taxon>
    </lineage>
</organism>
<reference evidence="1" key="1">
    <citation type="submission" date="2021-01" db="EMBL/GenBank/DDBJ databases">
        <authorList>
            <person name="Corre E."/>
            <person name="Pelletier E."/>
            <person name="Niang G."/>
            <person name="Scheremetjew M."/>
            <person name="Finn R."/>
            <person name="Kale V."/>
            <person name="Holt S."/>
            <person name="Cochrane G."/>
            <person name="Meng A."/>
            <person name="Brown T."/>
            <person name="Cohen L."/>
        </authorList>
    </citation>
    <scope>NUCLEOTIDE SEQUENCE</scope>
    <source>
        <strain evidence="1">Ras09</strain>
    </source>
</reference>
<protein>
    <submittedName>
        <fullName evidence="1">Uncharacterized protein</fullName>
    </submittedName>
</protein>
<dbReference type="AlphaFoldDB" id="A0A7S3CPG1"/>
<gene>
    <name evidence="1" type="ORF">SRAS04492_LOCUS4461</name>
</gene>
<accession>A0A7S3CPG1</accession>
<dbReference type="EMBL" id="HBIA01008682">
    <property type="protein sequence ID" value="CAE0232663.1"/>
    <property type="molecule type" value="Transcribed_RNA"/>
</dbReference>
<evidence type="ECO:0000313" key="1">
    <source>
        <dbReference type="EMBL" id="CAE0232663.1"/>
    </source>
</evidence>